<comment type="caution">
    <text evidence="2">The sequence shown here is derived from an EMBL/GenBank/DDBJ whole genome shotgun (WGS) entry which is preliminary data.</text>
</comment>
<feature type="region of interest" description="Disordered" evidence="1">
    <location>
        <begin position="1"/>
        <end position="38"/>
    </location>
</feature>
<reference evidence="2" key="1">
    <citation type="journal article" date="2023" name="Science">
        <title>Genome structures resolve the early diversification of teleost fishes.</title>
        <authorList>
            <person name="Parey E."/>
            <person name="Louis A."/>
            <person name="Montfort J."/>
            <person name="Bouchez O."/>
            <person name="Roques C."/>
            <person name="Iampietro C."/>
            <person name="Lluch J."/>
            <person name="Castinel A."/>
            <person name="Donnadieu C."/>
            <person name="Desvignes T."/>
            <person name="Floi Bucao C."/>
            <person name="Jouanno E."/>
            <person name="Wen M."/>
            <person name="Mejri S."/>
            <person name="Dirks R."/>
            <person name="Jansen H."/>
            <person name="Henkel C."/>
            <person name="Chen W.J."/>
            <person name="Zahm M."/>
            <person name="Cabau C."/>
            <person name="Klopp C."/>
            <person name="Thompson A.W."/>
            <person name="Robinson-Rechavi M."/>
            <person name="Braasch I."/>
            <person name="Lecointre G."/>
            <person name="Bobe J."/>
            <person name="Postlethwait J.H."/>
            <person name="Berthelot C."/>
            <person name="Roest Crollius H."/>
            <person name="Guiguen Y."/>
        </authorList>
    </citation>
    <scope>NUCLEOTIDE SEQUENCE</scope>
    <source>
        <strain evidence="2">NC1722</strain>
    </source>
</reference>
<dbReference type="AlphaFoldDB" id="A0AAD7WT96"/>
<keyword evidence="3" id="KW-1185">Reference proteome</keyword>
<accession>A0AAD7WT96</accession>
<evidence type="ECO:0000313" key="3">
    <source>
        <dbReference type="Proteomes" id="UP001221898"/>
    </source>
</evidence>
<evidence type="ECO:0000313" key="2">
    <source>
        <dbReference type="EMBL" id="KAJ8408208.1"/>
    </source>
</evidence>
<evidence type="ECO:0000256" key="1">
    <source>
        <dbReference type="SAM" id="MobiDB-lite"/>
    </source>
</evidence>
<organism evidence="2 3">
    <name type="scientific">Aldrovandia affinis</name>
    <dbReference type="NCBI Taxonomy" id="143900"/>
    <lineage>
        <taxon>Eukaryota</taxon>
        <taxon>Metazoa</taxon>
        <taxon>Chordata</taxon>
        <taxon>Craniata</taxon>
        <taxon>Vertebrata</taxon>
        <taxon>Euteleostomi</taxon>
        <taxon>Actinopterygii</taxon>
        <taxon>Neopterygii</taxon>
        <taxon>Teleostei</taxon>
        <taxon>Notacanthiformes</taxon>
        <taxon>Halosauridae</taxon>
        <taxon>Aldrovandia</taxon>
    </lineage>
</organism>
<feature type="region of interest" description="Disordered" evidence="1">
    <location>
        <begin position="120"/>
        <end position="141"/>
    </location>
</feature>
<dbReference type="EMBL" id="JAINUG010000036">
    <property type="protein sequence ID" value="KAJ8408208.1"/>
    <property type="molecule type" value="Genomic_DNA"/>
</dbReference>
<name>A0AAD7WT96_9TELE</name>
<dbReference type="Proteomes" id="UP001221898">
    <property type="component" value="Unassembled WGS sequence"/>
</dbReference>
<sequence length="177" mass="19317">MTAPRREDRGGKARAAAQAQESKKKQSQGLGLVPQAGPALEERREQLVHPFPFLALPRHVSAPPSQNKSDLQWLLEGAELSQCDVTLSVVLMAPVWRRDPHSPAPLRLLTALLRIDYPPQRQAGHSGSGSPKGTEAGKGYQLSHKASEQLFGLECLEYAVCLLEMVVPPEDVESDVI</sequence>
<gene>
    <name evidence="2" type="ORF">AAFF_G00264360</name>
</gene>
<proteinExistence type="predicted"/>
<feature type="compositionally biased region" description="Basic and acidic residues" evidence="1">
    <location>
        <begin position="1"/>
        <end position="11"/>
    </location>
</feature>
<protein>
    <submittedName>
        <fullName evidence="2">Uncharacterized protein</fullName>
    </submittedName>
</protein>